<reference evidence="2" key="1">
    <citation type="submission" date="2020-02" db="EMBL/GenBank/DDBJ databases">
        <title>Delineation of the pyrene-degrading pathway in Roseobacter clade bacteria by genomic analysis.</title>
        <authorList>
            <person name="Zhou H."/>
            <person name="Wang H."/>
        </authorList>
    </citation>
    <scope>NUCLEOTIDE SEQUENCE</scope>
    <source>
        <strain evidence="2">PrR005</strain>
    </source>
</reference>
<feature type="domain" description="VOC" evidence="1">
    <location>
        <begin position="11"/>
        <end position="133"/>
    </location>
</feature>
<dbReference type="InterPro" id="IPR052164">
    <property type="entry name" value="Anthracycline_SecMetBiosynth"/>
</dbReference>
<dbReference type="PANTHER" id="PTHR33993:SF14">
    <property type="entry name" value="GB|AAF24581.1"/>
    <property type="match status" value="1"/>
</dbReference>
<dbReference type="InterPro" id="IPR041581">
    <property type="entry name" value="Glyoxalase_6"/>
</dbReference>
<organism evidence="2">
    <name type="scientific">Ruegeria sp. PrR005</name>
    <dbReference type="NCBI Taxonomy" id="2706882"/>
    <lineage>
        <taxon>Bacteria</taxon>
        <taxon>Pseudomonadati</taxon>
        <taxon>Pseudomonadota</taxon>
        <taxon>Alphaproteobacteria</taxon>
        <taxon>Rhodobacterales</taxon>
        <taxon>Roseobacteraceae</taxon>
        <taxon>Ruegeria</taxon>
    </lineage>
</organism>
<accession>A0A6B2NRF0</accession>
<comment type="caution">
    <text evidence="2">The sequence shown here is derived from an EMBL/GenBank/DDBJ whole genome shotgun (WGS) entry which is preliminary data.</text>
</comment>
<dbReference type="InterPro" id="IPR037523">
    <property type="entry name" value="VOC_core"/>
</dbReference>
<dbReference type="SUPFAM" id="SSF54593">
    <property type="entry name" value="Glyoxalase/Bleomycin resistance protein/Dihydroxybiphenyl dioxygenase"/>
    <property type="match status" value="2"/>
</dbReference>
<dbReference type="PROSITE" id="PS51819">
    <property type="entry name" value="VOC"/>
    <property type="match status" value="1"/>
</dbReference>
<evidence type="ECO:0000313" key="2">
    <source>
        <dbReference type="EMBL" id="NDW46751.1"/>
    </source>
</evidence>
<dbReference type="InterPro" id="IPR004360">
    <property type="entry name" value="Glyas_Fos-R_dOase_dom"/>
</dbReference>
<sequence>MSGGNTMTQSKAGQVVWHDLFTPNRERSMAFYARVANWSYQVERAKDFAWGGGEKDFVLAQSGDEAGAGLAETPPGQSNGWIAYIEVADVDAAVQRVDTLGGKLIRDPFEVPGVGRNALVRDPLGALFGLSLSRHRFPVPRRQFGPEVYLGNGNDFPDVFYAELLGWRVSPKQDREGATLLGPSGGPVAVQHPAVWPISANAAWVPSIRVASVSDASRVAETCGAHPASVGGDRVARSQSLVLRDPDGTPFALGVESASTV</sequence>
<dbReference type="PANTHER" id="PTHR33993">
    <property type="entry name" value="GLYOXALASE-RELATED"/>
    <property type="match status" value="1"/>
</dbReference>
<dbReference type="AlphaFoldDB" id="A0A6B2NRF0"/>
<dbReference type="InterPro" id="IPR029068">
    <property type="entry name" value="Glyas_Bleomycin-R_OHBP_Dase"/>
</dbReference>
<dbReference type="Pfam" id="PF00903">
    <property type="entry name" value="Glyoxalase"/>
    <property type="match status" value="1"/>
</dbReference>
<proteinExistence type="predicted"/>
<dbReference type="Pfam" id="PF18029">
    <property type="entry name" value="Glyoxalase_6"/>
    <property type="match status" value="1"/>
</dbReference>
<protein>
    <submittedName>
        <fullName evidence="2">VOC family protein</fullName>
    </submittedName>
</protein>
<name>A0A6B2NRF0_9RHOB</name>
<gene>
    <name evidence="2" type="ORF">G0P99_17520</name>
</gene>
<evidence type="ECO:0000259" key="1">
    <source>
        <dbReference type="PROSITE" id="PS51819"/>
    </source>
</evidence>
<dbReference type="Gene3D" id="3.10.180.10">
    <property type="entry name" value="2,3-Dihydroxybiphenyl 1,2-Dioxygenase, domain 1"/>
    <property type="match status" value="2"/>
</dbReference>
<dbReference type="CDD" id="cd07247">
    <property type="entry name" value="SgaA_N_like"/>
    <property type="match status" value="1"/>
</dbReference>
<dbReference type="EMBL" id="JAAGOX010000043">
    <property type="protein sequence ID" value="NDW46751.1"/>
    <property type="molecule type" value="Genomic_DNA"/>
</dbReference>